<dbReference type="InterPro" id="IPR035681">
    <property type="entry name" value="ComA-like_MBL"/>
</dbReference>
<dbReference type="GO" id="GO:0016787">
    <property type="term" value="F:hydrolase activity"/>
    <property type="evidence" value="ECO:0007669"/>
    <property type="project" value="UniProtKB-KW"/>
</dbReference>
<keyword evidence="3" id="KW-1185">Reference proteome</keyword>
<dbReference type="InterPro" id="IPR001279">
    <property type="entry name" value="Metallo-B-lactamas"/>
</dbReference>
<gene>
    <name evidence="2" type="ORF">EK386_01695</name>
</gene>
<reference evidence="2 3" key="1">
    <citation type="submission" date="2018-12" db="EMBL/GenBank/DDBJ databases">
        <title>Lysinibacillus antri sp. nov., isolated from a cave soil.</title>
        <authorList>
            <person name="Narsing Rao M.P."/>
            <person name="Zhang H."/>
            <person name="Dong Z.-Y."/>
            <person name="Niu X.-K."/>
            <person name="Zhang K."/>
            <person name="Fang B.-Z."/>
            <person name="Kang Y.-Q."/>
            <person name="Xiao M."/>
            <person name="Li W.-J."/>
        </authorList>
    </citation>
    <scope>NUCLEOTIDE SEQUENCE [LARGE SCALE GENOMIC DNA]</scope>
    <source>
        <strain evidence="2 3">SYSU K30002</strain>
    </source>
</reference>
<dbReference type="EMBL" id="RYYR01000002">
    <property type="protein sequence ID" value="RUL56374.1"/>
    <property type="molecule type" value="Genomic_DNA"/>
</dbReference>
<dbReference type="InterPro" id="IPR001322">
    <property type="entry name" value="Lamin_tail_dom"/>
</dbReference>
<dbReference type="Proteomes" id="UP000287910">
    <property type="component" value="Unassembled WGS sequence"/>
</dbReference>
<dbReference type="RefSeq" id="WP_126657288.1">
    <property type="nucleotide sequence ID" value="NZ_RYYR01000002.1"/>
</dbReference>
<comment type="caution">
    <text evidence="2">The sequence shown here is derived from an EMBL/GenBank/DDBJ whole genome shotgun (WGS) entry which is preliminary data.</text>
</comment>
<evidence type="ECO:0000313" key="3">
    <source>
        <dbReference type="Proteomes" id="UP000287910"/>
    </source>
</evidence>
<dbReference type="PANTHER" id="PTHR30619:SF7">
    <property type="entry name" value="BETA-LACTAMASE DOMAIN PROTEIN"/>
    <property type="match status" value="1"/>
</dbReference>
<dbReference type="CDD" id="cd07731">
    <property type="entry name" value="ComA-like_MBL-fold"/>
    <property type="match status" value="1"/>
</dbReference>
<dbReference type="InterPro" id="IPR036866">
    <property type="entry name" value="RibonucZ/Hydroxyglut_hydro"/>
</dbReference>
<dbReference type="Pfam" id="PF00932">
    <property type="entry name" value="LTD"/>
    <property type="match status" value="1"/>
</dbReference>
<dbReference type="SUPFAM" id="SSF56281">
    <property type="entry name" value="Metallo-hydrolase/oxidoreductase"/>
    <property type="match status" value="1"/>
</dbReference>
<dbReference type="Gene3D" id="2.60.40.1260">
    <property type="entry name" value="Lamin Tail domain"/>
    <property type="match status" value="1"/>
</dbReference>
<dbReference type="PANTHER" id="PTHR30619">
    <property type="entry name" value="DNA INTERNALIZATION/COMPETENCE PROTEIN COMEC/REC2"/>
    <property type="match status" value="1"/>
</dbReference>
<accession>A0A3S0PRY8</accession>
<dbReference type="InterPro" id="IPR052159">
    <property type="entry name" value="Competence_DNA_uptake"/>
</dbReference>
<evidence type="ECO:0000313" key="2">
    <source>
        <dbReference type="EMBL" id="RUL56374.1"/>
    </source>
</evidence>
<organism evidence="2 3">
    <name type="scientific">Lysinibacillus antri</name>
    <dbReference type="NCBI Taxonomy" id="2498145"/>
    <lineage>
        <taxon>Bacteria</taxon>
        <taxon>Bacillati</taxon>
        <taxon>Bacillota</taxon>
        <taxon>Bacilli</taxon>
        <taxon>Bacillales</taxon>
        <taxon>Bacillaceae</taxon>
        <taxon>Lysinibacillus</taxon>
    </lineage>
</organism>
<keyword evidence="2" id="KW-0378">Hydrolase</keyword>
<proteinExistence type="predicted"/>
<dbReference type="PROSITE" id="PS51841">
    <property type="entry name" value="LTD"/>
    <property type="match status" value="1"/>
</dbReference>
<protein>
    <submittedName>
        <fullName evidence="2">MBL fold metallo-hydrolase</fullName>
    </submittedName>
</protein>
<feature type="domain" description="LTD" evidence="1">
    <location>
        <begin position="291"/>
        <end position="400"/>
    </location>
</feature>
<evidence type="ECO:0000259" key="1">
    <source>
        <dbReference type="PROSITE" id="PS51841"/>
    </source>
</evidence>
<sequence>MQQYLYLLIIALILTGCTEKETVQLTPDIETSGKDMLIHFIDVGQGDSIFIQTPNGETMLVDGGTRSAGQEVVAYLQQQNVKQLNYIVATHPDADHIGGLIPVLNAIPVHNFIDSGKVHTSQTYEDMLSLIQTKKIPFSVAHVGDTVPLDEDLNITVISADETASDNNEASVVLKVTYNDISLLLTGDAGVELEEQMLTSKDIQATILKAGHHGSNTSSSLPFLQAVQPEVTILSYGQNNSYGHPHLEVIEYLRQVGSKIYGTAESGSIVITTDGKNYEVLAEEWTGSGASSSIPKRNSNQTNDVIIQSKDVENEVVAIMNRGLESVNMLGWQLLSVEGNQLFNFPNVTIQPGKTLYITSGTNAKEGNNYMKWTSRQIWLNSGDAAQLIDPKGEVVSEFQ</sequence>
<dbReference type="InterPro" id="IPR036415">
    <property type="entry name" value="Lamin_tail_dom_sf"/>
</dbReference>
<dbReference type="Pfam" id="PF00753">
    <property type="entry name" value="Lactamase_B"/>
    <property type="match status" value="1"/>
</dbReference>
<dbReference type="SUPFAM" id="SSF74853">
    <property type="entry name" value="Lamin A/C globular tail domain"/>
    <property type="match status" value="1"/>
</dbReference>
<dbReference type="AlphaFoldDB" id="A0A3S0PRY8"/>
<name>A0A3S0PRY8_9BACI</name>
<dbReference type="SMART" id="SM00849">
    <property type="entry name" value="Lactamase_B"/>
    <property type="match status" value="1"/>
</dbReference>
<dbReference type="Gene3D" id="3.60.15.10">
    <property type="entry name" value="Ribonuclease Z/Hydroxyacylglutathione hydrolase-like"/>
    <property type="match status" value="1"/>
</dbReference>